<comment type="caution">
    <text evidence="1">The sequence shown here is derived from an EMBL/GenBank/DDBJ whole genome shotgun (WGS) entry which is preliminary data.</text>
</comment>
<dbReference type="EMBL" id="JANUCP010000004">
    <property type="protein sequence ID" value="MCS3919784.1"/>
    <property type="molecule type" value="Genomic_DNA"/>
</dbReference>
<sequence>MSNCWFIVRNEAPQPGEPLRGLTVKVAALLNLRFDFWGHYNCKRLAKNLTRW</sequence>
<protein>
    <submittedName>
        <fullName evidence="1">Uncharacterized protein</fullName>
    </submittedName>
</protein>
<dbReference type="Proteomes" id="UP001204798">
    <property type="component" value="Unassembled WGS sequence"/>
</dbReference>
<reference evidence="1 2" key="1">
    <citation type="submission" date="2022-08" db="EMBL/GenBank/DDBJ databases">
        <title>Bacterial and archaeal communities from various locations to study Microbial Dark Matter (Phase II).</title>
        <authorList>
            <person name="Stepanauskas R."/>
        </authorList>
    </citation>
    <scope>NUCLEOTIDE SEQUENCE [LARGE SCALE GENOMIC DNA]</scope>
    <source>
        <strain evidence="1 2">PD1</strain>
    </source>
</reference>
<gene>
    <name evidence="1" type="ORF">M2350_002201</name>
</gene>
<organism evidence="1 2">
    <name type="scientific">Candidatus Fervidibacter sacchari</name>
    <dbReference type="NCBI Taxonomy" id="1448929"/>
    <lineage>
        <taxon>Bacteria</taxon>
        <taxon>Candidatus Fervidibacterota</taxon>
        <taxon>Candidatus Fervidibacter</taxon>
    </lineage>
</organism>
<keyword evidence="2" id="KW-1185">Reference proteome</keyword>
<evidence type="ECO:0000313" key="2">
    <source>
        <dbReference type="Proteomes" id="UP001204798"/>
    </source>
</evidence>
<accession>A0ABT2EP94</accession>
<evidence type="ECO:0000313" key="1">
    <source>
        <dbReference type="EMBL" id="MCS3919784.1"/>
    </source>
</evidence>
<name>A0ABT2EP94_9BACT</name>
<proteinExistence type="predicted"/>